<evidence type="ECO:0000259" key="9">
    <source>
        <dbReference type="Pfam" id="PF13868"/>
    </source>
</evidence>
<evidence type="ECO:0000256" key="2">
    <source>
        <dbReference type="ARBA" id="ARBA00023054"/>
    </source>
</evidence>
<protein>
    <recommendedName>
        <fullName evidence="6">Cilia- and flagella-associated protein 53</fullName>
    </recommendedName>
</protein>
<evidence type="ECO:0000256" key="5">
    <source>
        <dbReference type="ARBA" id="ARBA00033747"/>
    </source>
</evidence>
<feature type="domain" description="Trichohyalin-plectin-homology" evidence="9">
    <location>
        <begin position="159"/>
        <end position="492"/>
    </location>
</feature>
<feature type="region of interest" description="Disordered" evidence="8">
    <location>
        <begin position="108"/>
        <end position="155"/>
    </location>
</feature>
<comment type="similarity">
    <text evidence="5">Belongs to the CFAP53 family.</text>
</comment>
<dbReference type="RefSeq" id="XP_030210643.1">
    <property type="nucleotide sequence ID" value="XM_030354783.1"/>
</dbReference>
<keyword evidence="2 7" id="KW-0175">Coiled coil</keyword>
<evidence type="ECO:0000256" key="4">
    <source>
        <dbReference type="ARBA" id="ARBA00023273"/>
    </source>
</evidence>
<feature type="region of interest" description="Disordered" evidence="8">
    <location>
        <begin position="467"/>
        <end position="521"/>
    </location>
</feature>
<evidence type="ECO:0000256" key="6">
    <source>
        <dbReference type="ARBA" id="ARBA00033773"/>
    </source>
</evidence>
<accession>A0A8C5BTA4</accession>
<evidence type="ECO:0000256" key="1">
    <source>
        <dbReference type="ARBA" id="ARBA00004138"/>
    </source>
</evidence>
<dbReference type="OMA" id="IQAQHND"/>
<name>A0A8C5BTA4_GADMO</name>
<gene>
    <name evidence="10" type="primary">cfap53</name>
</gene>
<feature type="coiled-coil region" evidence="7">
    <location>
        <begin position="206"/>
        <end position="300"/>
    </location>
</feature>
<keyword evidence="3" id="KW-0969">Cilium</keyword>
<sequence>MIVNQGYKPQCREFNGPTPHSTALRARPTLTRPADHLILERRKKEEARHKVLEFTKYQETWDMRTTWQKNTDRRIISGTIERHVQDAMTQYQTSIEERRERLRSLFEEEEKEQLGEMENKTETVPERQARMKERARTLRERRESERQQLVADKLDQQFREQNAELRADQSRRGQDQVCAERGQQLLLRQEAQRRRREEEEEVFQELWEADCRAKEAREKEEALRRRRSHQEQAEVLDWQTKEVDRRREEQRLLKEEEARLLREQREVQALTEQREQLQKLQAQEAQRRQLDRDLRLKMKRLGLQRQDELALDISILQRLLEPGHDQGAASRRKSEIRLEQERYRQHLADEQERQRGEEAEYDRLMEAELREAWRRRAEKNRVEREGRDRLMREVMATRQLQIQHKLDVNTDLQQQMEEEREELNRNMQENKIVDEEQKISQRRACLQYQADLLTQIRQREQQALELKAQESMEHQRGLEAEEQHSKRVQEAMSSRPRSDAASRRGQHPFRRSPSITTAANP</sequence>
<evidence type="ECO:0000256" key="7">
    <source>
        <dbReference type="SAM" id="Coils"/>
    </source>
</evidence>
<feature type="compositionally biased region" description="Basic and acidic residues" evidence="8">
    <location>
        <begin position="467"/>
        <end position="489"/>
    </location>
</feature>
<dbReference type="OrthoDB" id="75950at2759"/>
<evidence type="ECO:0000256" key="8">
    <source>
        <dbReference type="SAM" id="MobiDB-lite"/>
    </source>
</evidence>
<dbReference type="GO" id="GO:0005929">
    <property type="term" value="C:cilium"/>
    <property type="evidence" value="ECO:0007669"/>
    <property type="project" value="UniProtKB-SubCell"/>
</dbReference>
<reference evidence="10" key="1">
    <citation type="submission" date="2025-08" db="UniProtKB">
        <authorList>
            <consortium name="Ensembl"/>
        </authorList>
    </citation>
    <scope>IDENTIFICATION</scope>
</reference>
<proteinExistence type="inferred from homology"/>
<dbReference type="AlphaFoldDB" id="A0A8C5BTA4"/>
<evidence type="ECO:0000313" key="10">
    <source>
        <dbReference type="Ensembl" id="ENSGMOP00000050307.1"/>
    </source>
</evidence>
<dbReference type="Ensembl" id="ENSGMOT00000041706.1">
    <property type="protein sequence ID" value="ENSGMOP00000050307.1"/>
    <property type="gene ID" value="ENSGMOG00000029289.1"/>
</dbReference>
<dbReference type="Pfam" id="PF13868">
    <property type="entry name" value="TPH"/>
    <property type="match status" value="1"/>
</dbReference>
<dbReference type="InterPro" id="IPR043596">
    <property type="entry name" value="CFAP53/TCHP"/>
</dbReference>
<dbReference type="GeneID" id="115542505"/>
<dbReference type="InterPro" id="IPR043597">
    <property type="entry name" value="TPH_dom"/>
</dbReference>
<keyword evidence="4" id="KW-0966">Cell projection</keyword>
<reference evidence="10" key="2">
    <citation type="submission" date="2025-09" db="UniProtKB">
        <authorList>
            <consortium name="Ensembl"/>
        </authorList>
    </citation>
    <scope>IDENTIFICATION</scope>
</reference>
<evidence type="ECO:0000313" key="11">
    <source>
        <dbReference type="Proteomes" id="UP000694546"/>
    </source>
</evidence>
<feature type="coiled-coil region" evidence="7">
    <location>
        <begin position="402"/>
        <end position="438"/>
    </location>
</feature>
<keyword evidence="11" id="KW-1185">Reference proteome</keyword>
<dbReference type="PANTHER" id="PTHR31183">
    <property type="entry name" value="TRICHOPLEIN KERATIN FILAMENT-BINDING PROTEIN FAMILY MEMBER"/>
    <property type="match status" value="1"/>
</dbReference>
<evidence type="ECO:0000256" key="3">
    <source>
        <dbReference type="ARBA" id="ARBA00023069"/>
    </source>
</evidence>
<organism evidence="10 11">
    <name type="scientific">Gadus morhua</name>
    <name type="common">Atlantic cod</name>
    <dbReference type="NCBI Taxonomy" id="8049"/>
    <lineage>
        <taxon>Eukaryota</taxon>
        <taxon>Metazoa</taxon>
        <taxon>Chordata</taxon>
        <taxon>Craniata</taxon>
        <taxon>Vertebrata</taxon>
        <taxon>Euteleostomi</taxon>
        <taxon>Actinopterygii</taxon>
        <taxon>Neopterygii</taxon>
        <taxon>Teleostei</taxon>
        <taxon>Neoteleostei</taxon>
        <taxon>Acanthomorphata</taxon>
        <taxon>Zeiogadaria</taxon>
        <taxon>Gadariae</taxon>
        <taxon>Gadiformes</taxon>
        <taxon>Gadoidei</taxon>
        <taxon>Gadidae</taxon>
        <taxon>Gadus</taxon>
    </lineage>
</organism>
<dbReference type="Proteomes" id="UP000694546">
    <property type="component" value="Chromosome 4"/>
</dbReference>
<dbReference type="PANTHER" id="PTHR31183:SF1">
    <property type="entry name" value="CILIA- AND FLAGELLA-ASSOCIATED PROTEIN 53"/>
    <property type="match status" value="1"/>
</dbReference>
<comment type="subcellular location">
    <subcellularLocation>
        <location evidence="1">Cell projection</location>
        <location evidence="1">Cilium</location>
    </subcellularLocation>
</comment>